<name>A0A4C2A2U9_EUMVA</name>
<gene>
    <name evidence="2" type="ORF">EVAR_98261_1</name>
</gene>
<feature type="region of interest" description="Disordered" evidence="1">
    <location>
        <begin position="59"/>
        <end position="83"/>
    </location>
</feature>
<protein>
    <submittedName>
        <fullName evidence="2">Uncharacterized protein</fullName>
    </submittedName>
</protein>
<organism evidence="2 3">
    <name type="scientific">Eumeta variegata</name>
    <name type="common">Bagworm moth</name>
    <name type="synonym">Eumeta japonica</name>
    <dbReference type="NCBI Taxonomy" id="151549"/>
    <lineage>
        <taxon>Eukaryota</taxon>
        <taxon>Metazoa</taxon>
        <taxon>Ecdysozoa</taxon>
        <taxon>Arthropoda</taxon>
        <taxon>Hexapoda</taxon>
        <taxon>Insecta</taxon>
        <taxon>Pterygota</taxon>
        <taxon>Neoptera</taxon>
        <taxon>Endopterygota</taxon>
        <taxon>Lepidoptera</taxon>
        <taxon>Glossata</taxon>
        <taxon>Ditrysia</taxon>
        <taxon>Tineoidea</taxon>
        <taxon>Psychidae</taxon>
        <taxon>Oiketicinae</taxon>
        <taxon>Eumeta</taxon>
    </lineage>
</organism>
<sequence length="83" mass="8749">MLPRRFWTVLVSRQPVEMLDTQRAVDADPGTALVSAALTQPSTTSAALTRLPAFGSHTPAMSDFSSHLTAPTRHSPAAPPVGP</sequence>
<evidence type="ECO:0000256" key="1">
    <source>
        <dbReference type="SAM" id="MobiDB-lite"/>
    </source>
</evidence>
<dbReference type="EMBL" id="BGZK01002387">
    <property type="protein sequence ID" value="GBP93509.1"/>
    <property type="molecule type" value="Genomic_DNA"/>
</dbReference>
<keyword evidence="3" id="KW-1185">Reference proteome</keyword>
<evidence type="ECO:0000313" key="2">
    <source>
        <dbReference type="EMBL" id="GBP93509.1"/>
    </source>
</evidence>
<evidence type="ECO:0000313" key="3">
    <source>
        <dbReference type="Proteomes" id="UP000299102"/>
    </source>
</evidence>
<reference evidence="2 3" key="1">
    <citation type="journal article" date="2019" name="Commun. Biol.">
        <title>The bagworm genome reveals a unique fibroin gene that provides high tensile strength.</title>
        <authorList>
            <person name="Kono N."/>
            <person name="Nakamura H."/>
            <person name="Ohtoshi R."/>
            <person name="Tomita M."/>
            <person name="Numata K."/>
            <person name="Arakawa K."/>
        </authorList>
    </citation>
    <scope>NUCLEOTIDE SEQUENCE [LARGE SCALE GENOMIC DNA]</scope>
</reference>
<comment type="caution">
    <text evidence="2">The sequence shown here is derived from an EMBL/GenBank/DDBJ whole genome shotgun (WGS) entry which is preliminary data.</text>
</comment>
<proteinExistence type="predicted"/>
<dbReference type="AlphaFoldDB" id="A0A4C2A2U9"/>
<accession>A0A4C2A2U9</accession>
<dbReference type="Proteomes" id="UP000299102">
    <property type="component" value="Unassembled WGS sequence"/>
</dbReference>